<evidence type="ECO:0000313" key="4">
    <source>
        <dbReference type="EMBL" id="PRL91813.1"/>
    </source>
</evidence>
<protein>
    <recommendedName>
        <fullName evidence="7">Holin</fullName>
    </recommendedName>
</protein>
<dbReference type="KEGG" id="hiw:NTHI477_01454"/>
<sequence length="83" mass="9597">MLKDAGSQSIFWSGFGAFWAMYSFQEWLAIMGLVIGLISGLVNMYAKCQEGKVRKNEERRAEEIHRVKMKRLSLGFDDDFDKN</sequence>
<name>A0A112VHW6_HAEIF</name>
<gene>
    <name evidence="4" type="ORF">BV022_00559</name>
    <name evidence="2" type="ORF">BV102_00407</name>
    <name evidence="3" type="ORF">BV163_01044</name>
</gene>
<dbReference type="GeneID" id="93219358"/>
<evidence type="ECO:0000313" key="6">
    <source>
        <dbReference type="Proteomes" id="UP000238666"/>
    </source>
</evidence>
<evidence type="ECO:0000313" key="2">
    <source>
        <dbReference type="EMBL" id="PRJ63204.1"/>
    </source>
</evidence>
<dbReference type="EMBL" id="MZKM01000020">
    <property type="protein sequence ID" value="PRL91813.1"/>
    <property type="molecule type" value="Genomic_DNA"/>
</dbReference>
<proteinExistence type="predicted"/>
<dbReference type="KEGG" id="hih:NF38_03340"/>
<dbReference type="AlphaFoldDB" id="A0A112VHW6"/>
<evidence type="ECO:0000313" key="5">
    <source>
        <dbReference type="Proteomes" id="UP000238532"/>
    </source>
</evidence>
<evidence type="ECO:0000313" key="3">
    <source>
        <dbReference type="EMBL" id="PRK65029.1"/>
    </source>
</evidence>
<organism evidence="3">
    <name type="scientific">Haemophilus influenzae</name>
    <dbReference type="NCBI Taxonomy" id="727"/>
    <lineage>
        <taxon>Bacteria</taxon>
        <taxon>Pseudomonadati</taxon>
        <taxon>Pseudomonadota</taxon>
        <taxon>Gammaproteobacteria</taxon>
        <taxon>Pasteurellales</taxon>
        <taxon>Pasteurellaceae</taxon>
        <taxon>Haemophilus</taxon>
    </lineage>
</organism>
<keyword evidence="1" id="KW-0812">Transmembrane</keyword>
<feature type="transmembrane region" description="Helical" evidence="1">
    <location>
        <begin position="27"/>
        <end position="46"/>
    </location>
</feature>
<dbReference type="RefSeq" id="WP_005688862.1">
    <property type="nucleotide sequence ID" value="NZ_AP018764.1"/>
</dbReference>
<keyword evidence="1" id="KW-0472">Membrane</keyword>
<evidence type="ECO:0000256" key="1">
    <source>
        <dbReference type="SAM" id="Phobius"/>
    </source>
</evidence>
<dbReference type="EMBL" id="NEBY01000148">
    <property type="protein sequence ID" value="PRJ63204.1"/>
    <property type="molecule type" value="Genomic_DNA"/>
</dbReference>
<accession>A0A112VHW6</accession>
<keyword evidence="1" id="KW-1133">Transmembrane helix</keyword>
<comment type="caution">
    <text evidence="3">The sequence shown here is derived from an EMBL/GenBank/DDBJ whole genome shotgun (WGS) entry which is preliminary data.</text>
</comment>
<reference evidence="3 6" key="1">
    <citation type="submission" date="2017-02" db="EMBL/GenBank/DDBJ databases">
        <title>Haemophilus influenzae in COPD genome sequencing project.</title>
        <authorList>
            <person name="Murphy T.F."/>
            <person name="Kong Y."/>
            <person name="Nadendla S."/>
            <person name="Tettelin H."/>
            <person name="Pettigrew M."/>
        </authorList>
    </citation>
    <scope>NUCLEOTIDE SEQUENCE [LARGE SCALE GENOMIC DNA]</scope>
    <source>
        <strain evidence="4 6">19P94H1</strain>
        <strain evidence="2 5">56P127H1</strain>
        <strain evidence="3">84P15H4</strain>
    </source>
</reference>
<dbReference type="EMBL" id="MZHU01000037">
    <property type="protein sequence ID" value="PRK65029.1"/>
    <property type="molecule type" value="Genomic_DNA"/>
</dbReference>
<dbReference type="Proteomes" id="UP000238532">
    <property type="component" value="Unassembled WGS sequence"/>
</dbReference>
<evidence type="ECO:0008006" key="7">
    <source>
        <dbReference type="Google" id="ProtNLM"/>
    </source>
</evidence>